<dbReference type="EMBL" id="CM047737">
    <property type="protein sequence ID" value="KAJ0049686.1"/>
    <property type="molecule type" value="Genomic_DNA"/>
</dbReference>
<gene>
    <name evidence="1" type="ORF">Pint_16878</name>
</gene>
<dbReference type="Proteomes" id="UP001163603">
    <property type="component" value="Chromosome 2"/>
</dbReference>
<protein>
    <submittedName>
        <fullName evidence="1">Uncharacterized protein</fullName>
    </submittedName>
</protein>
<proteinExistence type="predicted"/>
<evidence type="ECO:0000313" key="2">
    <source>
        <dbReference type="Proteomes" id="UP001163603"/>
    </source>
</evidence>
<reference evidence="2" key="1">
    <citation type="journal article" date="2023" name="G3 (Bethesda)">
        <title>Genome assembly and association tests identify interacting loci associated with vigor, precocity, and sex in interspecific pistachio rootstocks.</title>
        <authorList>
            <person name="Palmer W."/>
            <person name="Jacygrad E."/>
            <person name="Sagayaradj S."/>
            <person name="Cavanaugh K."/>
            <person name="Han R."/>
            <person name="Bertier L."/>
            <person name="Beede B."/>
            <person name="Kafkas S."/>
            <person name="Golino D."/>
            <person name="Preece J."/>
            <person name="Michelmore R."/>
        </authorList>
    </citation>
    <scope>NUCLEOTIDE SEQUENCE [LARGE SCALE GENOMIC DNA]</scope>
</reference>
<accession>A0ACC0ZEU7</accession>
<organism evidence="1 2">
    <name type="scientific">Pistacia integerrima</name>
    <dbReference type="NCBI Taxonomy" id="434235"/>
    <lineage>
        <taxon>Eukaryota</taxon>
        <taxon>Viridiplantae</taxon>
        <taxon>Streptophyta</taxon>
        <taxon>Embryophyta</taxon>
        <taxon>Tracheophyta</taxon>
        <taxon>Spermatophyta</taxon>
        <taxon>Magnoliopsida</taxon>
        <taxon>eudicotyledons</taxon>
        <taxon>Gunneridae</taxon>
        <taxon>Pentapetalae</taxon>
        <taxon>rosids</taxon>
        <taxon>malvids</taxon>
        <taxon>Sapindales</taxon>
        <taxon>Anacardiaceae</taxon>
        <taxon>Pistacia</taxon>
    </lineage>
</organism>
<sequence>MAVHQISSSETTSLMLTSGASGRINALFSRRALRCLIAIINAVIVIFLVPFRCWKRCVMINLSSEKNNKELEKNLQESGCSRKSGTAVRVPARILPWRNGGGGLEQEVVARRSLAVRRVLQDDCDGGYENCYQKIKRDFSLFVTSRGDTLFTQSWTPISVNVRPCPEDYSIQGKLWLFASRLVPLPVSGPQFFLTQRSKKVYPVWKILKEIK</sequence>
<keyword evidence="2" id="KW-1185">Reference proteome</keyword>
<comment type="caution">
    <text evidence="1">The sequence shown here is derived from an EMBL/GenBank/DDBJ whole genome shotgun (WGS) entry which is preliminary data.</text>
</comment>
<name>A0ACC0ZEU7_9ROSI</name>
<evidence type="ECO:0000313" key="1">
    <source>
        <dbReference type="EMBL" id="KAJ0049686.1"/>
    </source>
</evidence>